<reference evidence="1 2" key="1">
    <citation type="submission" date="2020-04" db="EMBL/GenBank/DDBJ databases">
        <title>Flammeovirga sp. SR4, a novel species isolated from seawater.</title>
        <authorList>
            <person name="Wang X."/>
        </authorList>
    </citation>
    <scope>NUCLEOTIDE SEQUENCE [LARGE SCALE GENOMIC DNA]</scope>
    <source>
        <strain evidence="1 2">SR4</strain>
    </source>
</reference>
<dbReference type="EMBL" id="JABAIL010000017">
    <property type="protein sequence ID" value="NLR94980.1"/>
    <property type="molecule type" value="Genomic_DNA"/>
</dbReference>
<proteinExistence type="predicted"/>
<organism evidence="1 2">
    <name type="scientific">Flammeovirga agarivorans</name>
    <dbReference type="NCBI Taxonomy" id="2726742"/>
    <lineage>
        <taxon>Bacteria</taxon>
        <taxon>Pseudomonadati</taxon>
        <taxon>Bacteroidota</taxon>
        <taxon>Cytophagia</taxon>
        <taxon>Cytophagales</taxon>
        <taxon>Flammeovirgaceae</taxon>
        <taxon>Flammeovirga</taxon>
    </lineage>
</organism>
<gene>
    <name evidence="1" type="ORF">HGP29_27485</name>
</gene>
<evidence type="ECO:0000313" key="1">
    <source>
        <dbReference type="EMBL" id="NLR94980.1"/>
    </source>
</evidence>
<keyword evidence="2" id="KW-1185">Reference proteome</keyword>
<dbReference type="Proteomes" id="UP000585050">
    <property type="component" value="Unassembled WGS sequence"/>
</dbReference>
<evidence type="ECO:0000313" key="2">
    <source>
        <dbReference type="Proteomes" id="UP000585050"/>
    </source>
</evidence>
<comment type="caution">
    <text evidence="1">The sequence shown here is derived from an EMBL/GenBank/DDBJ whole genome shotgun (WGS) entry which is preliminary data.</text>
</comment>
<dbReference type="RefSeq" id="WP_168885689.1">
    <property type="nucleotide sequence ID" value="NZ_JABAIL010000017.1"/>
</dbReference>
<sequence>MNITLKKRLNFNDLFPEDPKDFFEYLNGISKEDMMKVVPFLLNDNTTQLPVKDLISSWFSDPQISEELINKIGTNYSIIDTTSSLDFLERVIDFKENLKDEKSKTEIEKDLLKAYLLINSEQEQKENNNELTDGNLDFKENAIALLIQLNYHNSDYSNFKLDRIFLNQIYKSIFFFKYLESDEIFEKHLELFYSKINEHHWKEWIKNITSLIISTISNQSKSYDDICVKKDENFESNCMFLDSLILNDSNSIPDYINLRSYPIIKIADGHYRILFKLFLIEKLFKSIQFKFSLEINNEVEKSFKIKDFRAIHCDNFSERTLLYNVLNKSFPQNKKWINLTGDNFLEKGFQGEPDYYVRFKNKVFLFESKDVILKGDEKQSRNYNTIKNALKKKFYKIDNNGSIEKKAVLQIIENIKRIYANYYSICDNLSKTNQIKIYPVIITHDRQFDSLGVNALVNTWFISELEKLKSELPLSNIQQITIINIDTFISYQDTFFQRGVNRLEKYIDEYHYLNTNDDKIKQFYSFSSFINEAFDKKNTPKAPKEIFEITKLLFTN</sequence>
<protein>
    <submittedName>
        <fullName evidence="1">Uncharacterized protein</fullName>
    </submittedName>
</protein>
<name>A0A7X8SRC1_9BACT</name>
<dbReference type="AlphaFoldDB" id="A0A7X8SRC1"/>
<accession>A0A7X8SRC1</accession>